<dbReference type="PANTHER" id="PTHR21248">
    <property type="entry name" value="CARDIOLIPIN SYNTHASE"/>
    <property type="match status" value="1"/>
</dbReference>
<evidence type="ECO:0000256" key="3">
    <source>
        <dbReference type="ARBA" id="ARBA00004651"/>
    </source>
</evidence>
<feature type="domain" description="PLD phosphodiesterase" evidence="12">
    <location>
        <begin position="368"/>
        <end position="394"/>
    </location>
</feature>
<sequence length="450" mass="49193">MYLFNQYVLIVAGVLAAALAVVFVLQQRRTPQSAAAWILFIIVMPYVGIPIFLMLGFRKQGSRFPAIQFSEPAAPPAEDYSTAETLARLGAPAATAGNGFVLHDTAERALAELDAVIAGATVSLDLQFYILDNDSSGRRLVRLLAEKAREGVAVRLILDRLGTLTRPRRALAEFTEAGGQLRFFSPFVHPPDNGHMNLRNHRKLVIADNSVVWGGGRNIGDVYLAPPEGRWLDLSFTVTGPVVQHFLDVFASDWDVRGHAQQSRRARWSIADQDAVLQLVPSGPDEPGDVLHDGLTNAIHNARRRVWIATPYLVPTEAHSAALAVAARRGVEVRLLIPDRSNKWSADHARGPYLRELGQAGCRVFRYSGGMLHAKAGLIDDTAWVGSANFDVRSMLLNFELALFVYDAGSVGALERWAQGLAERSTEGLTEAGLPRRVLEGLFRLGAPVL</sequence>
<keyword evidence="13" id="KW-0808">Transferase</keyword>
<dbReference type="RefSeq" id="WP_108853232.1">
    <property type="nucleotide sequence ID" value="NZ_OMOQ01000001.1"/>
</dbReference>
<feature type="transmembrane region" description="Helical" evidence="11">
    <location>
        <begin position="37"/>
        <end position="57"/>
    </location>
</feature>
<dbReference type="EMBL" id="OMOQ01000001">
    <property type="protein sequence ID" value="SPH18830.1"/>
    <property type="molecule type" value="Genomic_DNA"/>
</dbReference>
<dbReference type="Pfam" id="PF13396">
    <property type="entry name" value="PLDc_N"/>
    <property type="match status" value="1"/>
</dbReference>
<keyword evidence="8 11" id="KW-1133">Transmembrane helix</keyword>
<gene>
    <name evidence="13" type="primary">clsA</name>
    <name evidence="13" type="ORF">DEA8626_02375</name>
</gene>
<evidence type="ECO:0000256" key="10">
    <source>
        <dbReference type="ARBA" id="ARBA00029594"/>
    </source>
</evidence>
<dbReference type="AlphaFoldDB" id="A0A2R8B857"/>
<protein>
    <recommendedName>
        <fullName evidence="4">Phospholipase D</fullName>
    </recommendedName>
    <alternativeName>
        <fullName evidence="10">Choline phosphatase</fullName>
    </alternativeName>
</protein>
<dbReference type="Gene3D" id="3.30.870.10">
    <property type="entry name" value="Endonuclease Chain A"/>
    <property type="match status" value="2"/>
</dbReference>
<accession>A0A2R8B857</accession>
<evidence type="ECO:0000256" key="8">
    <source>
        <dbReference type="ARBA" id="ARBA00022989"/>
    </source>
</evidence>
<dbReference type="GO" id="GO:0030572">
    <property type="term" value="F:phosphatidyltransferase activity"/>
    <property type="evidence" value="ECO:0007669"/>
    <property type="project" value="UniProtKB-ARBA"/>
</dbReference>
<dbReference type="PROSITE" id="PS50035">
    <property type="entry name" value="PLD"/>
    <property type="match status" value="2"/>
</dbReference>
<dbReference type="GO" id="GO:0005576">
    <property type="term" value="C:extracellular region"/>
    <property type="evidence" value="ECO:0007669"/>
    <property type="project" value="UniProtKB-SubCell"/>
</dbReference>
<comment type="function">
    <text evidence="1">Could be a virulence factor.</text>
</comment>
<keyword evidence="14" id="KW-1185">Reference proteome</keyword>
<keyword evidence="9 11" id="KW-0472">Membrane</keyword>
<dbReference type="SUPFAM" id="SSF56024">
    <property type="entry name" value="Phospholipase D/nuclease"/>
    <property type="match status" value="2"/>
</dbReference>
<dbReference type="PANTHER" id="PTHR21248:SF22">
    <property type="entry name" value="PHOSPHOLIPASE D"/>
    <property type="match status" value="1"/>
</dbReference>
<comment type="subcellular location">
    <subcellularLocation>
        <location evidence="3">Cell membrane</location>
        <topology evidence="3">Multi-pass membrane protein</topology>
    </subcellularLocation>
    <subcellularLocation>
        <location evidence="2">Secreted</location>
    </subcellularLocation>
</comment>
<feature type="transmembrane region" description="Helical" evidence="11">
    <location>
        <begin position="6"/>
        <end position="25"/>
    </location>
</feature>
<organism evidence="13 14">
    <name type="scientific">Albidovulum aquaemixtae</name>
    <dbReference type="NCBI Taxonomy" id="1542388"/>
    <lineage>
        <taxon>Bacteria</taxon>
        <taxon>Pseudomonadati</taxon>
        <taxon>Pseudomonadota</taxon>
        <taxon>Alphaproteobacteria</taxon>
        <taxon>Rhodobacterales</taxon>
        <taxon>Paracoccaceae</taxon>
        <taxon>Albidovulum</taxon>
    </lineage>
</organism>
<keyword evidence="6" id="KW-0964">Secreted</keyword>
<proteinExistence type="predicted"/>
<evidence type="ECO:0000256" key="11">
    <source>
        <dbReference type="SAM" id="Phobius"/>
    </source>
</evidence>
<dbReference type="GO" id="GO:0005886">
    <property type="term" value="C:plasma membrane"/>
    <property type="evidence" value="ECO:0007669"/>
    <property type="project" value="UniProtKB-SubCell"/>
</dbReference>
<evidence type="ECO:0000259" key="12">
    <source>
        <dbReference type="PROSITE" id="PS50035"/>
    </source>
</evidence>
<keyword evidence="5" id="KW-1003">Cell membrane</keyword>
<dbReference type="InterPro" id="IPR027379">
    <property type="entry name" value="CLS_N"/>
</dbReference>
<dbReference type="InterPro" id="IPR001736">
    <property type="entry name" value="PLipase_D/transphosphatidylase"/>
</dbReference>
<evidence type="ECO:0000256" key="2">
    <source>
        <dbReference type="ARBA" id="ARBA00004613"/>
    </source>
</evidence>
<evidence type="ECO:0000256" key="1">
    <source>
        <dbReference type="ARBA" id="ARBA00003145"/>
    </source>
</evidence>
<evidence type="ECO:0000256" key="5">
    <source>
        <dbReference type="ARBA" id="ARBA00022475"/>
    </source>
</evidence>
<feature type="domain" description="PLD phosphodiesterase" evidence="12">
    <location>
        <begin position="196"/>
        <end position="223"/>
    </location>
</feature>
<name>A0A2R8B857_9RHOB</name>
<reference evidence="13 14" key="1">
    <citation type="submission" date="2018-03" db="EMBL/GenBank/DDBJ databases">
        <authorList>
            <person name="Keele B.F."/>
        </authorList>
    </citation>
    <scope>NUCLEOTIDE SEQUENCE [LARGE SCALE GENOMIC DNA]</scope>
    <source>
        <strain evidence="13 14">CECT 8626</strain>
    </source>
</reference>
<dbReference type="OrthoDB" id="9762009at2"/>
<evidence type="ECO:0000256" key="4">
    <source>
        <dbReference type="ARBA" id="ARBA00018392"/>
    </source>
</evidence>
<dbReference type="SMART" id="SM00155">
    <property type="entry name" value="PLDc"/>
    <property type="match status" value="2"/>
</dbReference>
<dbReference type="GO" id="GO:0032049">
    <property type="term" value="P:cardiolipin biosynthetic process"/>
    <property type="evidence" value="ECO:0007669"/>
    <property type="project" value="UniProtKB-ARBA"/>
</dbReference>
<keyword evidence="7 11" id="KW-0812">Transmembrane</keyword>
<dbReference type="InterPro" id="IPR025202">
    <property type="entry name" value="PLD-like_dom"/>
</dbReference>
<evidence type="ECO:0000256" key="6">
    <source>
        <dbReference type="ARBA" id="ARBA00022525"/>
    </source>
</evidence>
<evidence type="ECO:0000256" key="7">
    <source>
        <dbReference type="ARBA" id="ARBA00022692"/>
    </source>
</evidence>
<evidence type="ECO:0000313" key="14">
    <source>
        <dbReference type="Proteomes" id="UP000244924"/>
    </source>
</evidence>
<dbReference type="Proteomes" id="UP000244924">
    <property type="component" value="Unassembled WGS sequence"/>
</dbReference>
<dbReference type="Pfam" id="PF13091">
    <property type="entry name" value="PLDc_2"/>
    <property type="match status" value="2"/>
</dbReference>
<evidence type="ECO:0000256" key="9">
    <source>
        <dbReference type="ARBA" id="ARBA00023136"/>
    </source>
</evidence>
<evidence type="ECO:0000313" key="13">
    <source>
        <dbReference type="EMBL" id="SPH18830.1"/>
    </source>
</evidence>